<protein>
    <submittedName>
        <fullName evidence="1">Uncharacterized protein</fullName>
    </submittedName>
</protein>
<evidence type="ECO:0000313" key="1">
    <source>
        <dbReference type="EMBL" id="XCD05133.1"/>
    </source>
</evidence>
<organism evidence="1">
    <name type="scientific">Dulem virus 35</name>
    <dbReference type="NCBI Taxonomy" id="3145753"/>
    <lineage>
        <taxon>Viruses</taxon>
        <taxon>Duplodnaviria</taxon>
        <taxon>Heunggongvirae</taxon>
        <taxon>Uroviricota</taxon>
        <taxon>Caudoviricetes</taxon>
    </lineage>
</organism>
<accession>A0AAU8AYN4</accession>
<sequence>MTEKPVRYDVDGPNEEGTDMVTVALRQLLNEFPGLYDDEQITFATLTDTGGIAMFPISGAAIETETQDITDHVTQVCLYPFYIVYRQGQLSQNRKANIKEWLDMLGKWLERQPVTVNGADYKLAKYPELTGGRKILSIARQTPSYLDSVGDDKVEDWAIYISARYQNEFDR</sequence>
<dbReference type="EMBL" id="PP511522">
    <property type="protein sequence ID" value="XCD05133.1"/>
    <property type="molecule type" value="Genomic_DNA"/>
</dbReference>
<proteinExistence type="predicted"/>
<reference evidence="1" key="1">
    <citation type="submission" date="2024-03" db="EMBL/GenBank/DDBJ databases">
        <title>Diverse circular DNA viruses in blood, oral, and fecal samples of captive lemurs.</title>
        <authorList>
            <person name="Paietta E.N."/>
            <person name="Kraberger S."/>
            <person name="Lund M.C."/>
            <person name="Custer J.M."/>
            <person name="Vargas K.M."/>
            <person name="Ehmke E.E."/>
            <person name="Yoder A.D."/>
            <person name="Varsani A."/>
        </authorList>
    </citation>
    <scope>NUCLEOTIDE SEQUENCE</scope>
    <source>
        <strain evidence="1">Duke_24FS_4</strain>
    </source>
</reference>
<name>A0AAU8AYN4_9CAUD</name>